<keyword evidence="6 9" id="KW-0067">ATP-binding</keyword>
<dbReference type="InterPro" id="IPR004364">
    <property type="entry name" value="Aa-tRNA-synt_II"/>
</dbReference>
<dbReference type="Gene3D" id="2.40.50.140">
    <property type="entry name" value="Nucleic acid-binding proteins"/>
    <property type="match status" value="1"/>
</dbReference>
<dbReference type="Proteomes" id="UP000199228">
    <property type="component" value="Unassembled WGS sequence"/>
</dbReference>
<evidence type="ECO:0000313" key="12">
    <source>
        <dbReference type="Proteomes" id="UP000199228"/>
    </source>
</evidence>
<dbReference type="FunFam" id="3.30.930.10:FF:000038">
    <property type="entry name" value="Aspartate--tRNA ligase"/>
    <property type="match status" value="1"/>
</dbReference>
<comment type="catalytic activity">
    <reaction evidence="9">
        <text>tRNA(Asx) + L-aspartate + ATP = L-aspartyl-tRNA(Asx) + AMP + diphosphate</text>
        <dbReference type="Rhea" id="RHEA:18349"/>
        <dbReference type="Rhea" id="RHEA-COMP:9710"/>
        <dbReference type="Rhea" id="RHEA-COMP:9711"/>
        <dbReference type="ChEBI" id="CHEBI:29991"/>
        <dbReference type="ChEBI" id="CHEBI:30616"/>
        <dbReference type="ChEBI" id="CHEBI:33019"/>
        <dbReference type="ChEBI" id="CHEBI:78442"/>
        <dbReference type="ChEBI" id="CHEBI:78516"/>
        <dbReference type="ChEBI" id="CHEBI:456215"/>
        <dbReference type="EC" id="6.1.1.23"/>
    </reaction>
</comment>
<dbReference type="PANTHER" id="PTHR43450:SF1">
    <property type="entry name" value="ASPARTATE--TRNA LIGASE, CYTOPLASMIC"/>
    <property type="match status" value="1"/>
</dbReference>
<feature type="binding site" evidence="9">
    <location>
        <position position="219"/>
    </location>
    <ligand>
        <name>L-aspartate</name>
        <dbReference type="ChEBI" id="CHEBI:29991"/>
    </ligand>
</feature>
<dbReference type="InterPro" id="IPR004365">
    <property type="entry name" value="NA-bd_OB_tRNA"/>
</dbReference>
<evidence type="ECO:0000256" key="2">
    <source>
        <dbReference type="ARBA" id="ARBA00005312"/>
    </source>
</evidence>
<dbReference type="InterPro" id="IPR012340">
    <property type="entry name" value="NA-bd_OB-fold"/>
</dbReference>
<dbReference type="InterPro" id="IPR002312">
    <property type="entry name" value="Asp/Asn-tRNA-synth_IIb"/>
</dbReference>
<feature type="region of interest" description="Aspartate" evidence="9">
    <location>
        <begin position="198"/>
        <end position="201"/>
    </location>
</feature>
<evidence type="ECO:0000256" key="9">
    <source>
        <dbReference type="HAMAP-Rule" id="MF_02075"/>
    </source>
</evidence>
<dbReference type="RefSeq" id="WP_090172695.1">
    <property type="nucleotide sequence ID" value="NZ_FMXR01000007.1"/>
</dbReference>
<evidence type="ECO:0000256" key="5">
    <source>
        <dbReference type="ARBA" id="ARBA00022741"/>
    </source>
</evidence>
<dbReference type="GO" id="GO:0004815">
    <property type="term" value="F:aspartate-tRNA ligase activity"/>
    <property type="evidence" value="ECO:0007669"/>
    <property type="project" value="UniProtKB-UniRule"/>
</dbReference>
<sequence>MDFLTGVNKKDVFEITDLLDEKLIGSEVAVEGSVHSIRDMGEVAFVILRKREGLLQCVYEEGKSGFKLSEIHNGSTVSLKGTLAAEERAPRGIEVRISSLTVLSSPVEAMPLPIDKWKMKTSLEAKLNYRSISLRNVRERAKFRVQEGIVRAFRDFLHEQGFTEIHTPKIGAKGAEGGANIFKLDYFHRPAVLAQSPQFYKQMMVGVFDRVFEVGPVFRAEKHNTKRHLNEYTGLDFEMGFIDGFEDVMAMETGFLQKMTQILQTEYAQEVKMLGITLPNTDKIPCVRFDEAKKVVAETYNREIRNPYDLEPEEEQLIGKYFKDKYDADFVFVTHYPSKKRPFYAMDDPADSTYTLSFDLLYNGMEVTTGGQRIHDYQMLMDKIADRGMTDEGMDQYLSTFKHGMPPHGGLGIGLERLTMQMLGEENVREVSLFPRDMSRLEP</sequence>
<dbReference type="SUPFAM" id="SSF50249">
    <property type="entry name" value="Nucleic acid-binding proteins"/>
    <property type="match status" value="1"/>
</dbReference>
<dbReference type="GO" id="GO:0006422">
    <property type="term" value="P:aspartyl-tRNA aminoacylation"/>
    <property type="evidence" value="ECO:0007669"/>
    <property type="project" value="UniProtKB-UniRule"/>
</dbReference>
<dbReference type="GO" id="GO:0140096">
    <property type="term" value="F:catalytic activity, acting on a protein"/>
    <property type="evidence" value="ECO:0007669"/>
    <property type="project" value="UniProtKB-ARBA"/>
</dbReference>
<dbReference type="GO" id="GO:0005829">
    <property type="term" value="C:cytosol"/>
    <property type="evidence" value="ECO:0007669"/>
    <property type="project" value="TreeGrafter"/>
</dbReference>
<evidence type="ECO:0000256" key="7">
    <source>
        <dbReference type="ARBA" id="ARBA00022917"/>
    </source>
</evidence>
<evidence type="ECO:0000259" key="10">
    <source>
        <dbReference type="PROSITE" id="PS50862"/>
    </source>
</evidence>
<reference evidence="11 12" key="1">
    <citation type="submission" date="2016-10" db="EMBL/GenBank/DDBJ databases">
        <authorList>
            <person name="de Groot N.N."/>
        </authorList>
    </citation>
    <scope>NUCLEOTIDE SEQUENCE [LARGE SCALE GENOMIC DNA]</scope>
    <source>
        <strain evidence="11 12">DSM 3217</strain>
    </source>
</reference>
<dbReference type="InterPro" id="IPR004523">
    <property type="entry name" value="Asp-tRNA_synthase_2"/>
</dbReference>
<dbReference type="CDD" id="cd00776">
    <property type="entry name" value="AsxRS_core"/>
    <property type="match status" value="1"/>
</dbReference>
<dbReference type="OrthoDB" id="9762036at2"/>
<feature type="domain" description="Aminoacyl-transfer RNA synthetases class-II family profile" evidence="10">
    <location>
        <begin position="143"/>
        <end position="443"/>
    </location>
</feature>
<comment type="similarity">
    <text evidence="2 9">Belongs to the class-II aminoacyl-tRNA synthetase family. Type 2 subfamily.</text>
</comment>
<evidence type="ECO:0000256" key="4">
    <source>
        <dbReference type="ARBA" id="ARBA00022598"/>
    </source>
</evidence>
<evidence type="ECO:0000256" key="6">
    <source>
        <dbReference type="ARBA" id="ARBA00022840"/>
    </source>
</evidence>
<dbReference type="Pfam" id="PF01336">
    <property type="entry name" value="tRNA_anti-codon"/>
    <property type="match status" value="1"/>
</dbReference>
<feature type="binding site" evidence="9">
    <location>
        <position position="369"/>
    </location>
    <ligand>
        <name>L-aspartate</name>
        <dbReference type="ChEBI" id="CHEBI:29991"/>
    </ligand>
</feature>
<comment type="subunit">
    <text evidence="9">Homodimer.</text>
</comment>
<keyword evidence="8 9" id="KW-0030">Aminoacyl-tRNA synthetase</keyword>
<dbReference type="Gene3D" id="3.30.930.10">
    <property type="entry name" value="Bira Bifunctional Protein, Domain 2"/>
    <property type="match status" value="1"/>
</dbReference>
<keyword evidence="4 9" id="KW-0436">Ligase</keyword>
<name>A0A1G6AUX7_EUBOX</name>
<feature type="binding site" evidence="9">
    <location>
        <position position="373"/>
    </location>
    <ligand>
        <name>L-aspartate</name>
        <dbReference type="ChEBI" id="CHEBI:29991"/>
    </ligand>
</feature>
<dbReference type="SUPFAM" id="SSF55681">
    <property type="entry name" value="Class II aaRS and biotin synthetases"/>
    <property type="match status" value="1"/>
</dbReference>
<accession>A0A1G6AUX7</accession>
<dbReference type="GO" id="GO:0050560">
    <property type="term" value="F:aspartate-tRNA(Asn) ligase activity"/>
    <property type="evidence" value="ECO:0007669"/>
    <property type="project" value="UniProtKB-EC"/>
</dbReference>
<dbReference type="PANTHER" id="PTHR43450">
    <property type="entry name" value="ASPARTYL-TRNA SYNTHETASE"/>
    <property type="match status" value="1"/>
</dbReference>
<dbReference type="NCBIfam" id="NF003483">
    <property type="entry name" value="PRK05159.1"/>
    <property type="match status" value="1"/>
</dbReference>
<keyword evidence="7 9" id="KW-0648">Protein biosynthesis</keyword>
<feature type="binding site" evidence="9">
    <location>
        <position position="176"/>
    </location>
    <ligand>
        <name>L-aspartate</name>
        <dbReference type="ChEBI" id="CHEBI:29991"/>
    </ligand>
</feature>
<organism evidence="11 12">
    <name type="scientific">Eubacterium oxidoreducens</name>
    <dbReference type="NCBI Taxonomy" id="1732"/>
    <lineage>
        <taxon>Bacteria</taxon>
        <taxon>Bacillati</taxon>
        <taxon>Bacillota</taxon>
        <taxon>Clostridia</taxon>
        <taxon>Eubacteriales</taxon>
        <taxon>Eubacteriaceae</taxon>
        <taxon>Eubacterium</taxon>
    </lineage>
</organism>
<protein>
    <recommendedName>
        <fullName evidence="9">Aspartate--tRNA(Asp/Asn) ligase</fullName>
        <ecNumber evidence="9">6.1.1.23</ecNumber>
    </recommendedName>
    <alternativeName>
        <fullName evidence="9">Aspartyl-tRNA synthetase</fullName>
        <shortName evidence="9">AspRS</shortName>
    </alternativeName>
    <alternativeName>
        <fullName evidence="9">Non-discriminating aspartyl-tRNA synthetase</fullName>
        <shortName evidence="9">ND-AspRS</shortName>
    </alternativeName>
</protein>
<comment type="subcellular location">
    <subcellularLocation>
        <location evidence="1 9">Cytoplasm</location>
    </subcellularLocation>
</comment>
<evidence type="ECO:0000256" key="8">
    <source>
        <dbReference type="ARBA" id="ARBA00023146"/>
    </source>
</evidence>
<proteinExistence type="inferred from homology"/>
<dbReference type="InterPro" id="IPR006195">
    <property type="entry name" value="aa-tRNA-synth_II"/>
</dbReference>
<dbReference type="GO" id="GO:0017101">
    <property type="term" value="C:aminoacyl-tRNA synthetase multienzyme complex"/>
    <property type="evidence" value="ECO:0007669"/>
    <property type="project" value="TreeGrafter"/>
</dbReference>
<comment type="function">
    <text evidence="9">Aspartyl-tRNA synthetase with relaxed tRNA specificity since it is able to aspartylate not only its cognate tRNA(Asp) but also tRNA(Asn). Reaction proceeds in two steps: L-aspartate is first activated by ATP to form Asp-AMP and then transferred to the acceptor end of tRNA(Asp/Asn).</text>
</comment>
<dbReference type="InterPro" id="IPR045864">
    <property type="entry name" value="aa-tRNA-synth_II/BPL/LPL"/>
</dbReference>
<evidence type="ECO:0000256" key="1">
    <source>
        <dbReference type="ARBA" id="ARBA00004496"/>
    </source>
</evidence>
<gene>
    <name evidence="9" type="primary">aspS</name>
    <name evidence="11" type="ORF">SAMN02910417_00911</name>
</gene>
<evidence type="ECO:0000256" key="3">
    <source>
        <dbReference type="ARBA" id="ARBA00022490"/>
    </source>
</evidence>
<feature type="binding site" evidence="9">
    <location>
        <begin position="219"/>
        <end position="221"/>
    </location>
    <ligand>
        <name>ATP</name>
        <dbReference type="ChEBI" id="CHEBI:30616"/>
    </ligand>
</feature>
<feature type="site" description="Important for tRNA non-discrimination" evidence="9">
    <location>
        <position position="90"/>
    </location>
</feature>
<dbReference type="PROSITE" id="PS50862">
    <property type="entry name" value="AA_TRNA_LIGASE_II"/>
    <property type="match status" value="1"/>
</dbReference>
<dbReference type="GO" id="GO:0005524">
    <property type="term" value="F:ATP binding"/>
    <property type="evidence" value="ECO:0007669"/>
    <property type="project" value="UniProtKB-UniRule"/>
</dbReference>
<dbReference type="Pfam" id="PF00152">
    <property type="entry name" value="tRNA-synt_2"/>
    <property type="match status" value="1"/>
</dbReference>
<feature type="binding site" evidence="9">
    <location>
        <begin position="414"/>
        <end position="417"/>
    </location>
    <ligand>
        <name>ATP</name>
        <dbReference type="ChEBI" id="CHEBI:30616"/>
    </ligand>
</feature>
<dbReference type="NCBIfam" id="TIGR00458">
    <property type="entry name" value="aspS_nondisc"/>
    <property type="match status" value="1"/>
</dbReference>
<dbReference type="EMBL" id="FMXR01000007">
    <property type="protein sequence ID" value="SDB12142.1"/>
    <property type="molecule type" value="Genomic_DNA"/>
</dbReference>
<dbReference type="HAMAP" id="MF_02075">
    <property type="entry name" value="Asp_tRNA_synth_type2"/>
    <property type="match status" value="1"/>
</dbReference>
<dbReference type="GO" id="GO:0016740">
    <property type="term" value="F:transferase activity"/>
    <property type="evidence" value="ECO:0007669"/>
    <property type="project" value="UniProtKB-ARBA"/>
</dbReference>
<dbReference type="EC" id="6.1.1.23" evidence="9"/>
<feature type="binding site" evidence="9">
    <location>
        <position position="366"/>
    </location>
    <ligand>
        <name>ATP</name>
        <dbReference type="ChEBI" id="CHEBI:30616"/>
    </ligand>
</feature>
<keyword evidence="12" id="KW-1185">Reference proteome</keyword>
<dbReference type="AlphaFoldDB" id="A0A1G6AUX7"/>
<evidence type="ECO:0000313" key="11">
    <source>
        <dbReference type="EMBL" id="SDB12142.1"/>
    </source>
</evidence>
<dbReference type="PRINTS" id="PR01042">
    <property type="entry name" value="TRNASYNTHASP"/>
</dbReference>
<dbReference type="GO" id="GO:0003723">
    <property type="term" value="F:RNA binding"/>
    <property type="evidence" value="ECO:0007669"/>
    <property type="project" value="TreeGrafter"/>
</dbReference>
<keyword evidence="5 9" id="KW-0547">Nucleotide-binding</keyword>
<feature type="binding site" evidence="9">
    <location>
        <begin position="227"/>
        <end position="229"/>
    </location>
    <ligand>
        <name>ATP</name>
        <dbReference type="ChEBI" id="CHEBI:30616"/>
    </ligand>
</feature>
<dbReference type="STRING" id="1732.SAMN02910417_00911"/>
<keyword evidence="3 9" id="KW-0963">Cytoplasm</keyword>